<dbReference type="OrthoDB" id="186626at2759"/>
<comment type="similarity">
    <text evidence="6">Belongs to the class I-like SAM-binding methyltransferase superfamily. Cation-dependent O-methyltransferase family.</text>
</comment>
<dbReference type="GO" id="GO:0032259">
    <property type="term" value="P:methylation"/>
    <property type="evidence" value="ECO:0007669"/>
    <property type="project" value="UniProtKB-KW"/>
</dbReference>
<dbReference type="AlphaFoldDB" id="A0A3F2RDX3"/>
<dbReference type="InterPro" id="IPR002935">
    <property type="entry name" value="SAM_O-MeTrfase"/>
</dbReference>
<organism evidence="7 9">
    <name type="scientific">Phytophthora kernoviae</name>
    <dbReference type="NCBI Taxonomy" id="325452"/>
    <lineage>
        <taxon>Eukaryota</taxon>
        <taxon>Sar</taxon>
        <taxon>Stramenopiles</taxon>
        <taxon>Oomycota</taxon>
        <taxon>Peronosporomycetes</taxon>
        <taxon>Peronosporales</taxon>
        <taxon>Peronosporaceae</taxon>
        <taxon>Phytophthora</taxon>
    </lineage>
</organism>
<evidence type="ECO:0000313" key="8">
    <source>
        <dbReference type="EMBL" id="RLN64564.1"/>
    </source>
</evidence>
<evidence type="ECO:0000256" key="6">
    <source>
        <dbReference type="ARBA" id="ARBA00023453"/>
    </source>
</evidence>
<keyword evidence="2" id="KW-0489">Methyltransferase</keyword>
<evidence type="ECO:0000256" key="1">
    <source>
        <dbReference type="ARBA" id="ARBA00012880"/>
    </source>
</evidence>
<dbReference type="EC" id="2.1.1.6" evidence="1"/>
<accession>A0A3F2RDX3</accession>
<keyword evidence="5" id="KW-0128">Catecholamine metabolism</keyword>
<dbReference type="Gene3D" id="3.40.50.150">
    <property type="entry name" value="Vaccinia Virus protein VP39"/>
    <property type="match status" value="1"/>
</dbReference>
<evidence type="ECO:0000313" key="7">
    <source>
        <dbReference type="EMBL" id="RLN54198.1"/>
    </source>
</evidence>
<keyword evidence="4" id="KW-0949">S-adenosyl-L-methionine</keyword>
<protein>
    <recommendedName>
        <fullName evidence="1">catechol O-methyltransferase</fullName>
        <ecNumber evidence="1">2.1.1.6</ecNumber>
    </recommendedName>
</protein>
<evidence type="ECO:0000256" key="3">
    <source>
        <dbReference type="ARBA" id="ARBA00022679"/>
    </source>
</evidence>
<evidence type="ECO:0000256" key="2">
    <source>
        <dbReference type="ARBA" id="ARBA00022603"/>
    </source>
</evidence>
<name>A0A3F2RDX3_9STRA</name>
<dbReference type="PROSITE" id="PS51682">
    <property type="entry name" value="SAM_OMT_I"/>
    <property type="match status" value="1"/>
</dbReference>
<dbReference type="Pfam" id="PF13578">
    <property type="entry name" value="Methyltransf_24"/>
    <property type="match status" value="1"/>
</dbReference>
<dbReference type="PANTHER" id="PTHR43836:SF2">
    <property type="entry name" value="CATECHOL O-METHYLTRANSFERASE 1-RELATED"/>
    <property type="match status" value="1"/>
</dbReference>
<dbReference type="GO" id="GO:0016206">
    <property type="term" value="F:catechol O-methyltransferase activity"/>
    <property type="evidence" value="ECO:0007669"/>
    <property type="project" value="UniProtKB-EC"/>
</dbReference>
<evidence type="ECO:0000313" key="9">
    <source>
        <dbReference type="Proteomes" id="UP000277300"/>
    </source>
</evidence>
<comment type="caution">
    <text evidence="7">The sequence shown here is derived from an EMBL/GenBank/DDBJ whole genome shotgun (WGS) entry which is preliminary data.</text>
</comment>
<dbReference type="InterPro" id="IPR029063">
    <property type="entry name" value="SAM-dependent_MTases_sf"/>
</dbReference>
<keyword evidence="3" id="KW-0808">Transferase</keyword>
<dbReference type="EMBL" id="MBDO02000537">
    <property type="protein sequence ID" value="RLN54198.1"/>
    <property type="molecule type" value="Genomic_DNA"/>
</dbReference>
<proteinExistence type="inferred from homology"/>
<dbReference type="Proteomes" id="UP000277300">
    <property type="component" value="Unassembled WGS sequence"/>
</dbReference>
<dbReference type="GO" id="GO:0006584">
    <property type="term" value="P:catecholamine metabolic process"/>
    <property type="evidence" value="ECO:0007669"/>
    <property type="project" value="UniProtKB-KW"/>
</dbReference>
<evidence type="ECO:0000313" key="10">
    <source>
        <dbReference type="Proteomes" id="UP000284657"/>
    </source>
</evidence>
<dbReference type="SUPFAM" id="SSF53335">
    <property type="entry name" value="S-adenosyl-L-methionine-dependent methyltransferases"/>
    <property type="match status" value="1"/>
</dbReference>
<dbReference type="PANTHER" id="PTHR43836">
    <property type="entry name" value="CATECHOL O-METHYLTRANSFERASE 1-RELATED"/>
    <property type="match status" value="1"/>
</dbReference>
<dbReference type="EMBL" id="MBAD02000658">
    <property type="protein sequence ID" value="RLN64564.1"/>
    <property type="molecule type" value="Genomic_DNA"/>
</dbReference>
<gene>
    <name evidence="8" type="ORF">BBJ29_007663</name>
    <name evidence="7" type="ORF">BBP00_00009022</name>
</gene>
<evidence type="ECO:0000256" key="5">
    <source>
        <dbReference type="ARBA" id="ARBA00022939"/>
    </source>
</evidence>
<dbReference type="Proteomes" id="UP000284657">
    <property type="component" value="Unassembled WGS sequence"/>
</dbReference>
<sequence length="219" mass="24103">MVFTIRSSIACLEFVKEHAIRNDPASVVAAIDAFAAKNTMMNVGEGKGAIIDTEIRKKNPRIMAEIGAYTGYSTVRFASKQRDTAEAAGIESHYYSFEFSPEFATRVREMVNFAGLDEHVTVIEGAFSDQLGILKGKPVDIYFIDHDKSLYVSDTKIILSSGTLRKGSLLIADNVLIPGTPDYLAFLNENSQLKPVLHKVPLDYASWINDAVSVATFTE</sequence>
<reference evidence="9 10" key="1">
    <citation type="submission" date="2018-07" db="EMBL/GenBank/DDBJ databases">
        <title>Genome sequencing of oomycete isolates from Chile give support for New Zealand origin for Phytophthora kernoviae and make available the first Nothophytophthora sp. genome.</title>
        <authorList>
            <person name="Studholme D.J."/>
            <person name="Sanfuentes E."/>
            <person name="Panda P."/>
            <person name="Hill R."/>
            <person name="Sambles C."/>
            <person name="Grant M."/>
            <person name="Williams N.M."/>
            <person name="Mcdougal R.L."/>
        </authorList>
    </citation>
    <scope>NUCLEOTIDE SEQUENCE [LARGE SCALE GENOMIC DNA]</scope>
    <source>
        <strain evidence="7">Chile6</strain>
        <strain evidence="8">Chile7</strain>
    </source>
</reference>
<evidence type="ECO:0000256" key="4">
    <source>
        <dbReference type="ARBA" id="ARBA00022691"/>
    </source>
</evidence>